<protein>
    <recommendedName>
        <fullName evidence="5">Xylanolytic transcriptional activator regulatory domain-containing protein</fullName>
    </recommendedName>
</protein>
<feature type="non-terminal residue" evidence="6">
    <location>
        <position position="436"/>
    </location>
</feature>
<evidence type="ECO:0000256" key="3">
    <source>
        <dbReference type="ARBA" id="ARBA00023242"/>
    </source>
</evidence>
<dbReference type="GO" id="GO:0003677">
    <property type="term" value="F:DNA binding"/>
    <property type="evidence" value="ECO:0007669"/>
    <property type="project" value="InterPro"/>
</dbReference>
<evidence type="ECO:0000256" key="2">
    <source>
        <dbReference type="ARBA" id="ARBA00023163"/>
    </source>
</evidence>
<accession>G3XWI1</accession>
<dbReference type="AlphaFoldDB" id="G3XWI1"/>
<dbReference type="InterPro" id="IPR007219">
    <property type="entry name" value="XnlR_reg_dom"/>
</dbReference>
<keyword evidence="1" id="KW-0805">Transcription regulation</keyword>
<feature type="signal peptide" evidence="4">
    <location>
        <begin position="1"/>
        <end position="26"/>
    </location>
</feature>
<reference evidence="6 7" key="1">
    <citation type="journal article" date="2011" name="Genome Res.">
        <title>Comparative genomics of citric-acid-producing Aspergillus niger ATCC 1015 versus enzyme-producing CBS 513.88.</title>
        <authorList>
            <person name="Andersen M.R."/>
            <person name="Salazar M.P."/>
            <person name="Schaap P.J."/>
            <person name="van de Vondervoort P.J."/>
            <person name="Culley D."/>
            <person name="Thykaer J."/>
            <person name="Frisvad J.C."/>
            <person name="Nielsen K.F."/>
            <person name="Albang R."/>
            <person name="Albermann K."/>
            <person name="Berka R.M."/>
            <person name="Braus G.H."/>
            <person name="Braus-Stromeyer S.A."/>
            <person name="Corrochano L.M."/>
            <person name="Dai Z."/>
            <person name="van Dijck P.W."/>
            <person name="Hofmann G."/>
            <person name="Lasure L.L."/>
            <person name="Magnuson J.K."/>
            <person name="Menke H."/>
            <person name="Meijer M."/>
            <person name="Meijer S.L."/>
            <person name="Nielsen J.B."/>
            <person name="Nielsen M.L."/>
            <person name="van Ooyen A.J."/>
            <person name="Pel H.J."/>
            <person name="Poulsen L."/>
            <person name="Samson R.A."/>
            <person name="Stam H."/>
            <person name="Tsang A."/>
            <person name="van den Brink J.M."/>
            <person name="Atkins A."/>
            <person name="Aerts A."/>
            <person name="Shapiro H."/>
            <person name="Pangilinan J."/>
            <person name="Salamov A."/>
            <person name="Lou Y."/>
            <person name="Lindquist E."/>
            <person name="Lucas S."/>
            <person name="Grimwood J."/>
            <person name="Grigoriev I.V."/>
            <person name="Kubicek C.P."/>
            <person name="Martinez D."/>
            <person name="van Peij N.N."/>
            <person name="Roubos J.A."/>
            <person name="Nielsen J."/>
            <person name="Baker S.E."/>
        </authorList>
    </citation>
    <scope>NUCLEOTIDE SEQUENCE [LARGE SCALE GENOMIC DNA]</scope>
    <source>
        <strain evidence="7">ATCC 1015 / CBS 113.46 / FGSC A1144 / LSHB Ac4 / NCTC 3858a / NRRL 328 / USDA 3528.7</strain>
    </source>
</reference>
<dbReference type="GO" id="GO:0003700">
    <property type="term" value="F:DNA-binding transcription factor activity"/>
    <property type="evidence" value="ECO:0007669"/>
    <property type="project" value="InterPro"/>
</dbReference>
<gene>
    <name evidence="6" type="ORF">ASPNIDRAFT_186445</name>
</gene>
<evidence type="ECO:0000256" key="4">
    <source>
        <dbReference type="SAM" id="SignalP"/>
    </source>
</evidence>
<name>G3XWI1_ASPNA</name>
<feature type="chain" id="PRO_5003460033" description="Xylanolytic transcriptional activator regulatory domain-containing protein" evidence="4">
    <location>
        <begin position="27"/>
        <end position="436"/>
    </location>
</feature>
<evidence type="ECO:0000313" key="6">
    <source>
        <dbReference type="EMBL" id="EHA25584.1"/>
    </source>
</evidence>
<evidence type="ECO:0000259" key="5">
    <source>
        <dbReference type="SMART" id="SM00906"/>
    </source>
</evidence>
<dbReference type="GO" id="GO:0008270">
    <property type="term" value="F:zinc ion binding"/>
    <property type="evidence" value="ECO:0007669"/>
    <property type="project" value="InterPro"/>
</dbReference>
<dbReference type="PANTHER" id="PTHR46910:SF5">
    <property type="entry name" value="ZN(II)2CYS6 TRANSCRIPTION FACTOR (EUROFUNG)"/>
    <property type="match status" value="1"/>
</dbReference>
<dbReference type="STRING" id="380704.G3XWI1"/>
<evidence type="ECO:0000313" key="7">
    <source>
        <dbReference type="Proteomes" id="UP000009038"/>
    </source>
</evidence>
<dbReference type="GO" id="GO:0006351">
    <property type="term" value="P:DNA-templated transcription"/>
    <property type="evidence" value="ECO:0007669"/>
    <property type="project" value="InterPro"/>
</dbReference>
<dbReference type="Proteomes" id="UP000009038">
    <property type="component" value="Unassembled WGS sequence"/>
</dbReference>
<dbReference type="InterPro" id="IPR050987">
    <property type="entry name" value="AtrR-like"/>
</dbReference>
<sequence>MRGKSCPSHTKVTVLLLPSFLVFILTNNPARHPIFLSSYAISDLQIVEDLCKSVLSETSRASVGQVASMHGVLFFVLKEFIAMNDELCQKFDLTTHLLHCEKAFAAAMETYDVLAVPSFENILALTMGVITITQMIKAQGEAKPSLYWRLVSAAVAHCQSLGYHRETTYRNILSGKADNIRRLFWTVYIFDKNMSLLLGRVSNMQGVMIDVRYPAISSDLGRRAWDESFIMGIRLAEFQDRIFTSLYNAATSIKDASERARLISDLESAMEQWHLELKQVRRNHQYYFITNWDISFYSTLTLLLHASSKIGEESQISSRCFNAARNSLLAHLNSFPQYQSSKLLSDGEYFNWILLFSSLTPFLVIFLHAISEKDTESVGLLSQVVGTFETFRKVSHGAERLYQVCTTFTNIAERIIQSQQSSVGIYDQQGSSLRLP</sequence>
<evidence type="ECO:0000256" key="1">
    <source>
        <dbReference type="ARBA" id="ARBA00023015"/>
    </source>
</evidence>
<feature type="domain" description="Xylanolytic transcriptional activator regulatory" evidence="5">
    <location>
        <begin position="147"/>
        <end position="220"/>
    </location>
</feature>
<dbReference type="OrthoDB" id="103819at2759"/>
<organism evidence="6 7">
    <name type="scientific">Aspergillus niger (strain ATCC 1015 / CBS 113.46 / FGSC A1144 / LSHB Ac4 / NCTC 3858a / NRRL 328 / USDA 3528.7)</name>
    <dbReference type="NCBI Taxonomy" id="380704"/>
    <lineage>
        <taxon>Eukaryota</taxon>
        <taxon>Fungi</taxon>
        <taxon>Dikarya</taxon>
        <taxon>Ascomycota</taxon>
        <taxon>Pezizomycotina</taxon>
        <taxon>Eurotiomycetes</taxon>
        <taxon>Eurotiomycetidae</taxon>
        <taxon>Eurotiales</taxon>
        <taxon>Aspergillaceae</taxon>
        <taxon>Aspergillus</taxon>
        <taxon>Aspergillus subgen. Circumdati</taxon>
    </lineage>
</organism>
<comment type="caution">
    <text evidence="6">The sequence shown here is derived from an EMBL/GenBank/DDBJ whole genome shotgun (WGS) entry which is preliminary data.</text>
</comment>
<dbReference type="PANTHER" id="PTHR46910">
    <property type="entry name" value="TRANSCRIPTION FACTOR PDR1"/>
    <property type="match status" value="1"/>
</dbReference>
<proteinExistence type="predicted"/>
<keyword evidence="3" id="KW-0539">Nucleus</keyword>
<dbReference type="SMART" id="SM00906">
    <property type="entry name" value="Fungal_trans"/>
    <property type="match status" value="1"/>
</dbReference>
<dbReference type="HOGENOM" id="CLU_009377_3_2_1"/>
<keyword evidence="4" id="KW-0732">Signal</keyword>
<dbReference type="Pfam" id="PF04082">
    <property type="entry name" value="Fungal_trans"/>
    <property type="match status" value="1"/>
</dbReference>
<dbReference type="CDD" id="cd12148">
    <property type="entry name" value="fungal_TF_MHR"/>
    <property type="match status" value="1"/>
</dbReference>
<dbReference type="EMBL" id="ACJE01000006">
    <property type="protein sequence ID" value="EHA25584.1"/>
    <property type="molecule type" value="Genomic_DNA"/>
</dbReference>
<keyword evidence="2" id="KW-0804">Transcription</keyword>